<dbReference type="OrthoDB" id="406505at2759"/>
<comment type="similarity">
    <text evidence="2">Belongs to the kiwellin family.</text>
</comment>
<dbReference type="InterPro" id="IPR036908">
    <property type="entry name" value="RlpA-like_sf"/>
</dbReference>
<dbReference type="SUPFAM" id="SSF50685">
    <property type="entry name" value="Barwin-like endoglucanases"/>
    <property type="match status" value="1"/>
</dbReference>
<protein>
    <submittedName>
        <fullName evidence="6">Ripening-related protein 3</fullName>
    </submittedName>
</protein>
<dbReference type="EMBL" id="LWDX02001652">
    <property type="protein sequence ID" value="OEL38477.1"/>
    <property type="molecule type" value="Genomic_DNA"/>
</dbReference>
<evidence type="ECO:0000256" key="5">
    <source>
        <dbReference type="SAM" id="MobiDB-lite"/>
    </source>
</evidence>
<dbReference type="Gene3D" id="2.40.40.10">
    <property type="entry name" value="RlpA-like domain"/>
    <property type="match status" value="1"/>
</dbReference>
<evidence type="ECO:0000313" key="7">
    <source>
        <dbReference type="Proteomes" id="UP000095767"/>
    </source>
</evidence>
<dbReference type="Pfam" id="PF24300">
    <property type="entry name" value="KWL1"/>
    <property type="match status" value="1"/>
</dbReference>
<comment type="subcellular location">
    <subcellularLocation>
        <location evidence="1">Secreted</location>
    </subcellularLocation>
</comment>
<evidence type="ECO:0000256" key="2">
    <source>
        <dbReference type="ARBA" id="ARBA00005592"/>
    </source>
</evidence>
<dbReference type="GO" id="GO:0005576">
    <property type="term" value="C:extracellular region"/>
    <property type="evidence" value="ECO:0007669"/>
    <property type="project" value="UniProtKB-SubCell"/>
</dbReference>
<keyword evidence="4" id="KW-0732">Signal</keyword>
<sequence length="210" mass="22433">MLDDEYSVLLGGRRSAARGPSTWADGAHQHGHVQGGSPSGSIPGRSGNCNTENGSECCKDGQRYTTYGCSPRVTGSTRAVLTLNSFAEGGDGGVAAACTGEFYDDSKKVVALSTGWYNGGSRCRKHILIRASNGNSVRALVVDECDSTVGCDKDHNFEPPCRNNIVDGPGHRRCGTLWGSTRMMARPRSPGPTSDRRRQRTSSRALRIKP</sequence>
<comment type="caution">
    <text evidence="6">The sequence shown here is derived from an EMBL/GenBank/DDBJ whole genome shotgun (WGS) entry which is preliminary data.</text>
</comment>
<dbReference type="AlphaFoldDB" id="A0A1E5WM77"/>
<feature type="compositionally biased region" description="Basic residues" evidence="5">
    <location>
        <begin position="197"/>
        <end position="210"/>
    </location>
</feature>
<evidence type="ECO:0000256" key="4">
    <source>
        <dbReference type="ARBA" id="ARBA00022729"/>
    </source>
</evidence>
<evidence type="ECO:0000256" key="3">
    <source>
        <dbReference type="ARBA" id="ARBA00022525"/>
    </source>
</evidence>
<keyword evidence="7" id="KW-1185">Reference proteome</keyword>
<accession>A0A1E5WM77</accession>
<dbReference type="Proteomes" id="UP000095767">
    <property type="component" value="Unassembled WGS sequence"/>
</dbReference>
<dbReference type="STRING" id="888268.A0A1E5WM77"/>
<evidence type="ECO:0000256" key="1">
    <source>
        <dbReference type="ARBA" id="ARBA00004613"/>
    </source>
</evidence>
<proteinExistence type="inferred from homology"/>
<feature type="region of interest" description="Disordered" evidence="5">
    <location>
        <begin position="181"/>
        <end position="210"/>
    </location>
</feature>
<dbReference type="PANTHER" id="PTHR33191:SF27">
    <property type="entry name" value="RIPENING-RELATED PROTEIN 3"/>
    <property type="match status" value="1"/>
</dbReference>
<reference evidence="6 7" key="1">
    <citation type="submission" date="2016-09" db="EMBL/GenBank/DDBJ databases">
        <title>The draft genome of Dichanthelium oligosanthes: A C3 panicoid grass species.</title>
        <authorList>
            <person name="Studer A.J."/>
            <person name="Schnable J.C."/>
            <person name="Brutnell T.P."/>
        </authorList>
    </citation>
    <scope>NUCLEOTIDE SEQUENCE [LARGE SCALE GENOMIC DNA]</scope>
    <source>
        <strain evidence="7">cv. Kellogg 1175</strain>
        <tissue evidence="6">Leaf</tissue>
    </source>
</reference>
<organism evidence="6 7">
    <name type="scientific">Dichanthelium oligosanthes</name>
    <dbReference type="NCBI Taxonomy" id="888268"/>
    <lineage>
        <taxon>Eukaryota</taxon>
        <taxon>Viridiplantae</taxon>
        <taxon>Streptophyta</taxon>
        <taxon>Embryophyta</taxon>
        <taxon>Tracheophyta</taxon>
        <taxon>Spermatophyta</taxon>
        <taxon>Magnoliopsida</taxon>
        <taxon>Liliopsida</taxon>
        <taxon>Poales</taxon>
        <taxon>Poaceae</taxon>
        <taxon>PACMAD clade</taxon>
        <taxon>Panicoideae</taxon>
        <taxon>Panicodae</taxon>
        <taxon>Paniceae</taxon>
        <taxon>Dichantheliinae</taxon>
        <taxon>Dichanthelium</taxon>
    </lineage>
</organism>
<dbReference type="PANTHER" id="PTHR33191">
    <property type="entry name" value="RIPENING-RELATED PROTEIN 2-RELATED"/>
    <property type="match status" value="1"/>
</dbReference>
<name>A0A1E5WM77_9POAL</name>
<gene>
    <name evidence="6" type="ORF">BAE44_0000503</name>
</gene>
<dbReference type="InterPro" id="IPR039271">
    <property type="entry name" value="Kiwellin-like"/>
</dbReference>
<feature type="region of interest" description="Disordered" evidence="5">
    <location>
        <begin position="17"/>
        <end position="47"/>
    </location>
</feature>
<keyword evidence="3" id="KW-0964">Secreted</keyword>
<dbReference type="CDD" id="cd22270">
    <property type="entry name" value="DPBB_kiwellin-like"/>
    <property type="match status" value="1"/>
</dbReference>
<evidence type="ECO:0000313" key="6">
    <source>
        <dbReference type="EMBL" id="OEL38477.1"/>
    </source>
</evidence>